<keyword evidence="2" id="KW-1185">Reference proteome</keyword>
<evidence type="ECO:0000313" key="2">
    <source>
        <dbReference type="Proteomes" id="UP000837803"/>
    </source>
</evidence>
<reference evidence="1" key="1">
    <citation type="submission" date="2021-12" db="EMBL/GenBank/DDBJ databases">
        <authorList>
            <person name="Rodrigo-Torres L."/>
            <person name="Arahal R. D."/>
            <person name="Lucena T."/>
        </authorList>
    </citation>
    <scope>NUCLEOTIDE SEQUENCE</scope>
    <source>
        <strain evidence="1">CECT 8419</strain>
    </source>
</reference>
<dbReference type="EMBL" id="CAKLPZ010000007">
    <property type="protein sequence ID" value="CAH1002637.1"/>
    <property type="molecule type" value="Genomic_DNA"/>
</dbReference>
<evidence type="ECO:0000313" key="1">
    <source>
        <dbReference type="EMBL" id="CAH1002637.1"/>
    </source>
</evidence>
<dbReference type="RefSeq" id="WP_264759019.1">
    <property type="nucleotide sequence ID" value="NZ_CAKLPZ010000007.1"/>
</dbReference>
<accession>A0ABN8F6Q0</accession>
<organism evidence="1 2">
    <name type="scientific">Neolewinella maritima</name>
    <dbReference type="NCBI Taxonomy" id="1383882"/>
    <lineage>
        <taxon>Bacteria</taxon>
        <taxon>Pseudomonadati</taxon>
        <taxon>Bacteroidota</taxon>
        <taxon>Saprospiria</taxon>
        <taxon>Saprospirales</taxon>
        <taxon>Lewinellaceae</taxon>
        <taxon>Neolewinella</taxon>
    </lineage>
</organism>
<proteinExistence type="predicted"/>
<comment type="caution">
    <text evidence="1">The sequence shown here is derived from an EMBL/GenBank/DDBJ whole genome shotgun (WGS) entry which is preliminary data.</text>
</comment>
<sequence>MNPSVLTPNTTQAARNVTEKADRILAIAEKMDKFVADAAKKAN</sequence>
<protein>
    <submittedName>
        <fullName evidence="1">Uncharacterized protein</fullName>
    </submittedName>
</protein>
<name>A0ABN8F6Q0_9BACT</name>
<dbReference type="Proteomes" id="UP000837803">
    <property type="component" value="Unassembled WGS sequence"/>
</dbReference>
<gene>
    <name evidence="1" type="ORF">LEM8419_03509</name>
</gene>